<dbReference type="InterPro" id="IPR051813">
    <property type="entry name" value="HepT_RNase_toxin"/>
</dbReference>
<keyword evidence="2" id="KW-1277">Toxin-antitoxin system</keyword>
<evidence type="ECO:0000256" key="2">
    <source>
        <dbReference type="ARBA" id="ARBA00022649"/>
    </source>
</evidence>
<dbReference type="KEGG" id="daw:HS1_000874"/>
<keyword evidence="4" id="KW-0547">Nucleotide-binding</keyword>
<sequence>MLNMSKRGDREFLMDMLIACEKIMKYTRDLSYEDFRRNDMVIDAVVRNIEILGEASKNISEGLKKRYPEVEWREISRTRDKIIHFYFGVDLSIVWDIITVDIPPLRKKLEKITKEEGWEK</sequence>
<name>A0A7U4QJU5_DESA2</name>
<dbReference type="PANTHER" id="PTHR34139:SF1">
    <property type="entry name" value="RNASE MJ1380-RELATED"/>
    <property type="match status" value="1"/>
</dbReference>
<organism evidence="6 7">
    <name type="scientific">Desulfofervidus auxilii</name>
    <dbReference type="NCBI Taxonomy" id="1621989"/>
    <lineage>
        <taxon>Bacteria</taxon>
        <taxon>Pseudomonadati</taxon>
        <taxon>Thermodesulfobacteriota</taxon>
        <taxon>Candidatus Desulfofervidia</taxon>
        <taxon>Candidatus Desulfofervidales</taxon>
        <taxon>Candidatus Desulfofervidaceae</taxon>
        <taxon>Candidatus Desulfofervidus</taxon>
    </lineage>
</organism>
<dbReference type="Pfam" id="PF01934">
    <property type="entry name" value="HepT-like"/>
    <property type="match status" value="1"/>
</dbReference>
<evidence type="ECO:0000313" key="7">
    <source>
        <dbReference type="Proteomes" id="UP000070560"/>
    </source>
</evidence>
<keyword evidence="3" id="KW-0540">Nuclease</keyword>
<evidence type="ECO:0000256" key="3">
    <source>
        <dbReference type="ARBA" id="ARBA00022722"/>
    </source>
</evidence>
<evidence type="ECO:0000256" key="5">
    <source>
        <dbReference type="ARBA" id="ARBA00022801"/>
    </source>
</evidence>
<evidence type="ECO:0000256" key="1">
    <source>
        <dbReference type="ARBA" id="ARBA00022553"/>
    </source>
</evidence>
<accession>A0A7U4QJU5</accession>
<evidence type="ECO:0000256" key="4">
    <source>
        <dbReference type="ARBA" id="ARBA00022741"/>
    </source>
</evidence>
<evidence type="ECO:0000313" key="6">
    <source>
        <dbReference type="EMBL" id="AMM40678.1"/>
    </source>
</evidence>
<dbReference type="GO" id="GO:0000166">
    <property type="term" value="F:nucleotide binding"/>
    <property type="evidence" value="ECO:0007669"/>
    <property type="project" value="UniProtKB-KW"/>
</dbReference>
<dbReference type="GO" id="GO:0110001">
    <property type="term" value="C:toxin-antitoxin complex"/>
    <property type="evidence" value="ECO:0007669"/>
    <property type="project" value="InterPro"/>
</dbReference>
<dbReference type="EMBL" id="CP013015">
    <property type="protein sequence ID" value="AMM40678.1"/>
    <property type="molecule type" value="Genomic_DNA"/>
</dbReference>
<gene>
    <name evidence="6" type="ORF">HS1_000874</name>
</gene>
<dbReference type="Proteomes" id="UP000070560">
    <property type="component" value="Chromosome"/>
</dbReference>
<dbReference type="GO" id="GO:0004540">
    <property type="term" value="F:RNA nuclease activity"/>
    <property type="evidence" value="ECO:0007669"/>
    <property type="project" value="InterPro"/>
</dbReference>
<dbReference type="GO" id="GO:0016787">
    <property type="term" value="F:hydrolase activity"/>
    <property type="evidence" value="ECO:0007669"/>
    <property type="project" value="UniProtKB-KW"/>
</dbReference>
<keyword evidence="5" id="KW-0378">Hydrolase</keyword>
<keyword evidence="7" id="KW-1185">Reference proteome</keyword>
<reference evidence="6 7" key="1">
    <citation type="submission" date="2015-10" db="EMBL/GenBank/DDBJ databases">
        <title>Candidatus Desulfofervidus auxilii, a hydrogenotrophic sulfate-reducing bacterium involved in the thermophilic anaerobic oxidation of methane.</title>
        <authorList>
            <person name="Krukenberg V."/>
            <person name="Richter M."/>
            <person name="Wegener G."/>
        </authorList>
    </citation>
    <scope>NUCLEOTIDE SEQUENCE [LARGE SCALE GENOMIC DNA]</scope>
    <source>
        <strain evidence="6 7">HS1</strain>
    </source>
</reference>
<keyword evidence="1" id="KW-0597">Phosphoprotein</keyword>
<dbReference type="InterPro" id="IPR008201">
    <property type="entry name" value="HepT-like"/>
</dbReference>
<protein>
    <submittedName>
        <fullName evidence="6">Protein containing DUF86</fullName>
    </submittedName>
</protein>
<proteinExistence type="predicted"/>
<dbReference type="AlphaFoldDB" id="A0A7U4QJU5"/>
<dbReference type="PANTHER" id="PTHR34139">
    <property type="entry name" value="UPF0331 PROTEIN MJ0127"/>
    <property type="match status" value="1"/>
</dbReference>